<dbReference type="Proteomes" id="UP000034667">
    <property type="component" value="Unassembled WGS sequence"/>
</dbReference>
<dbReference type="RefSeq" id="WP_048049582.1">
    <property type="nucleotide sequence ID" value="NZ_JJPE01000101.1"/>
</dbReference>
<dbReference type="GO" id="GO:0005524">
    <property type="term" value="F:ATP binding"/>
    <property type="evidence" value="ECO:0007669"/>
    <property type="project" value="InterPro"/>
</dbReference>
<evidence type="ECO:0000259" key="1">
    <source>
        <dbReference type="Pfam" id="PF01695"/>
    </source>
</evidence>
<organism evidence="2 3">
    <name type="scientific">Methanosarcina mazei</name>
    <name type="common">Methanosarcina frisia</name>
    <dbReference type="NCBI Taxonomy" id="2209"/>
    <lineage>
        <taxon>Archaea</taxon>
        <taxon>Methanobacteriati</taxon>
        <taxon>Methanobacteriota</taxon>
        <taxon>Stenosarchaea group</taxon>
        <taxon>Methanomicrobia</taxon>
        <taxon>Methanosarcinales</taxon>
        <taxon>Methanosarcinaceae</taxon>
        <taxon>Methanosarcina</taxon>
    </lineage>
</organism>
<dbReference type="PATRIC" id="fig|2209.64.peg.2304"/>
<feature type="domain" description="IstB-like ATP-binding" evidence="1">
    <location>
        <begin position="1"/>
        <end position="55"/>
    </location>
</feature>
<feature type="non-terminal residue" evidence="2">
    <location>
        <position position="1"/>
    </location>
</feature>
<protein>
    <recommendedName>
        <fullName evidence="1">IstB-like ATP-binding domain-containing protein</fullName>
    </recommendedName>
</protein>
<evidence type="ECO:0000313" key="2">
    <source>
        <dbReference type="EMBL" id="KKG43124.1"/>
    </source>
</evidence>
<dbReference type="EMBL" id="JJPE01000101">
    <property type="protein sequence ID" value="KKG43124.1"/>
    <property type="molecule type" value="Genomic_DNA"/>
</dbReference>
<evidence type="ECO:0000313" key="3">
    <source>
        <dbReference type="Proteomes" id="UP000034667"/>
    </source>
</evidence>
<reference evidence="2 3" key="1">
    <citation type="journal article" date="2015" name="ISME J.">
        <title>Genomic and phenotypic differentiation among Methanosarcina mazei populations from Columbia River sediment.</title>
        <authorList>
            <person name="Youngblut N.D."/>
            <person name="Wirth J.S."/>
            <person name="Henriksen J.R."/>
            <person name="Smith M."/>
            <person name="Simon H."/>
            <person name="Metcalf W.W."/>
            <person name="Whitaker R.J."/>
        </authorList>
    </citation>
    <scope>NUCLEOTIDE SEQUENCE [LARGE SCALE GENOMIC DNA]</scope>
    <source>
        <strain evidence="2 3">3.F.A.2.3</strain>
    </source>
</reference>
<name>A0A0F8FLL8_METMZ</name>
<dbReference type="InterPro" id="IPR002611">
    <property type="entry name" value="IstB_ATP-bd"/>
</dbReference>
<sequence>YEKSSTILTSNKSYGEWGEIFKDHVIAAALLDRILHHCTTINIKGESYRLKERKKQGIKTGLIRHNSTEILEN</sequence>
<dbReference type="InterPro" id="IPR027417">
    <property type="entry name" value="P-loop_NTPase"/>
</dbReference>
<proteinExistence type="predicted"/>
<dbReference type="Pfam" id="PF01695">
    <property type="entry name" value="IstB_IS21"/>
    <property type="match status" value="1"/>
</dbReference>
<accession>A0A0F8FLL8</accession>
<comment type="caution">
    <text evidence="2">The sequence shown here is derived from an EMBL/GenBank/DDBJ whole genome shotgun (WGS) entry which is preliminary data.</text>
</comment>
<dbReference type="Gene3D" id="3.40.50.300">
    <property type="entry name" value="P-loop containing nucleotide triphosphate hydrolases"/>
    <property type="match status" value="1"/>
</dbReference>
<gene>
    <name evidence="2" type="ORF">DU41_10385</name>
</gene>
<dbReference type="AlphaFoldDB" id="A0A0F8FLL8"/>